<protein>
    <submittedName>
        <fullName evidence="1">Nitrile hydratase</fullName>
    </submittedName>
</protein>
<comment type="caution">
    <text evidence="1">The sequence shown here is derived from an EMBL/GenBank/DDBJ whole genome shotgun (WGS) entry which is preliminary data.</text>
</comment>
<dbReference type="EMBL" id="LUKJ01000003">
    <property type="protein sequence ID" value="KZN18501.1"/>
    <property type="molecule type" value="Genomic_DNA"/>
</dbReference>
<dbReference type="Proteomes" id="UP000076489">
    <property type="component" value="Unassembled WGS sequence"/>
</dbReference>
<sequence length="87" mass="9173">MGNKVNQERLASVLGRAVLDEKFASALHSDPAGAAKNIGVHLSTDEIAAVKGIDAAKLTAASSSIRNNLGIRAVFDTQNQQQQARMD</sequence>
<dbReference type="OrthoDB" id="6903787at2"/>
<organism evidence="1 2">
    <name type="scientific">Pseudomonas fluorescens</name>
    <dbReference type="NCBI Taxonomy" id="294"/>
    <lineage>
        <taxon>Bacteria</taxon>
        <taxon>Pseudomonadati</taxon>
        <taxon>Pseudomonadota</taxon>
        <taxon>Gammaproteobacteria</taxon>
        <taxon>Pseudomonadales</taxon>
        <taxon>Pseudomonadaceae</taxon>
        <taxon>Pseudomonas</taxon>
    </lineage>
</organism>
<evidence type="ECO:0000313" key="2">
    <source>
        <dbReference type="Proteomes" id="UP000076489"/>
    </source>
</evidence>
<accession>A0A166P6T7</accession>
<dbReference type="SUPFAM" id="SSF56209">
    <property type="entry name" value="Nitrile hydratase alpha chain"/>
    <property type="match status" value="1"/>
</dbReference>
<dbReference type="GO" id="GO:0003824">
    <property type="term" value="F:catalytic activity"/>
    <property type="evidence" value="ECO:0007669"/>
    <property type="project" value="InterPro"/>
</dbReference>
<name>A0A166P6T7_PSEFL</name>
<dbReference type="NCBIfam" id="NF038399">
    <property type="entry name" value="NH_RiPP_Os17"/>
    <property type="match status" value="1"/>
</dbReference>
<reference evidence="1 2" key="2">
    <citation type="journal article" date="2018" name="Nature">
        <title>Mutant phenotypes for thousands of bacterial genes of unknown function.</title>
        <authorList>
            <person name="Price M.N."/>
            <person name="Wetmore K.M."/>
            <person name="Waters R.J."/>
            <person name="Callaghan M."/>
            <person name="Ray J."/>
            <person name="Liu H."/>
            <person name="Kuehl J.V."/>
            <person name="Melnyk R.A."/>
            <person name="Lamson J.S."/>
            <person name="Suh Y."/>
            <person name="Carlson H.K."/>
            <person name="Esquivel Z."/>
            <person name="Sadeeshkumar H."/>
            <person name="Chakraborty R."/>
            <person name="Zane G.M."/>
            <person name="Rubin B.E."/>
            <person name="Wall J.D."/>
            <person name="Visel A."/>
            <person name="Bristow J."/>
            <person name="Blow M.J."/>
            <person name="Arkin A.P."/>
            <person name="Deutschbauer A.M."/>
        </authorList>
    </citation>
    <scope>NUCLEOTIDE SEQUENCE [LARGE SCALE GENOMIC DNA]</scope>
    <source>
        <strain evidence="1 2">FW300-N1B4</strain>
    </source>
</reference>
<dbReference type="RefSeq" id="WP_019647907.1">
    <property type="nucleotide sequence ID" value="NZ_LUKJ01000003.1"/>
</dbReference>
<dbReference type="GO" id="GO:0046914">
    <property type="term" value="F:transition metal ion binding"/>
    <property type="evidence" value="ECO:0007669"/>
    <property type="project" value="InterPro"/>
</dbReference>
<reference evidence="2" key="1">
    <citation type="submission" date="2016-03" db="EMBL/GenBank/DDBJ databases">
        <authorList>
            <person name="Ray J."/>
            <person name="Price M."/>
            <person name="Deutschbauer A."/>
        </authorList>
    </citation>
    <scope>NUCLEOTIDE SEQUENCE [LARGE SCALE GENOMIC DNA]</scope>
    <source>
        <strain evidence="2">FW300-N1B4</strain>
    </source>
</reference>
<gene>
    <name evidence="1" type="ORF">A1D17_20890</name>
</gene>
<dbReference type="InterPro" id="IPR036648">
    <property type="entry name" value="CN_Hdrase_a/SCN_Hdrase_g_sf"/>
</dbReference>
<proteinExistence type="predicted"/>
<dbReference type="AlphaFoldDB" id="A0A166P6T7"/>
<evidence type="ECO:0000313" key="1">
    <source>
        <dbReference type="EMBL" id="KZN18501.1"/>
    </source>
</evidence>